<feature type="region of interest" description="Disordered" evidence="1">
    <location>
        <begin position="74"/>
        <end position="96"/>
    </location>
</feature>
<dbReference type="InterPro" id="IPR026444">
    <property type="entry name" value="Secre_tail"/>
</dbReference>
<comment type="caution">
    <text evidence="2">The sequence shown here is derived from an EMBL/GenBank/DDBJ whole genome shotgun (WGS) entry which is preliminary data.</text>
</comment>
<reference evidence="2 3" key="1">
    <citation type="journal article" date="2019" name="Nat. Microbiol.">
        <title>Mediterranean grassland soil C-N compound turnover is dependent on rainfall and depth, and is mediated by genomically divergent microorganisms.</title>
        <authorList>
            <person name="Diamond S."/>
            <person name="Andeer P.F."/>
            <person name="Li Z."/>
            <person name="Crits-Christoph A."/>
            <person name="Burstein D."/>
            <person name="Anantharaman K."/>
            <person name="Lane K.R."/>
            <person name="Thomas B.C."/>
            <person name="Pan C."/>
            <person name="Northen T.R."/>
            <person name="Banfield J.F."/>
        </authorList>
    </citation>
    <scope>NUCLEOTIDE SEQUENCE [LARGE SCALE GENOMIC DNA]</scope>
    <source>
        <strain evidence="2">WS_3</strain>
    </source>
</reference>
<sequence>MLQGCFDAGAADQLGEVKDDLSLTRPCVCVRTECWASGHVSGAWRPLSSVAAEPTGGTDNLIVEFVVSPLLHPSATPQPGSAESRDGVVASPPAAEGPNPASVRFIMPTPLQQGVRATLTVFDLRGRRVAAVEGPSGMPLVWDIRKTGDVEPGIYFYRVKVGTLVKEGKVVGVR</sequence>
<name>A0A538S9E3_UNCEI</name>
<dbReference type="AlphaFoldDB" id="A0A538S9E3"/>
<dbReference type="EMBL" id="VBOT01000159">
    <property type="protein sequence ID" value="TMQ47989.1"/>
    <property type="molecule type" value="Genomic_DNA"/>
</dbReference>
<gene>
    <name evidence="2" type="ORF">E6K73_12815</name>
</gene>
<dbReference type="Proteomes" id="UP000320184">
    <property type="component" value="Unassembled WGS sequence"/>
</dbReference>
<evidence type="ECO:0000313" key="3">
    <source>
        <dbReference type="Proteomes" id="UP000320184"/>
    </source>
</evidence>
<accession>A0A538S9E3</accession>
<evidence type="ECO:0000313" key="2">
    <source>
        <dbReference type="EMBL" id="TMQ47989.1"/>
    </source>
</evidence>
<organism evidence="2 3">
    <name type="scientific">Eiseniibacteriota bacterium</name>
    <dbReference type="NCBI Taxonomy" id="2212470"/>
    <lineage>
        <taxon>Bacteria</taxon>
        <taxon>Candidatus Eiseniibacteriota</taxon>
    </lineage>
</organism>
<evidence type="ECO:0000256" key="1">
    <source>
        <dbReference type="SAM" id="MobiDB-lite"/>
    </source>
</evidence>
<protein>
    <submittedName>
        <fullName evidence="2">T9SS type A sorting domain-containing protein</fullName>
    </submittedName>
</protein>
<dbReference type="NCBIfam" id="TIGR04183">
    <property type="entry name" value="Por_Secre_tail"/>
    <property type="match status" value="1"/>
</dbReference>
<proteinExistence type="predicted"/>